<evidence type="ECO:0000256" key="10">
    <source>
        <dbReference type="ARBA" id="ARBA00042775"/>
    </source>
</evidence>
<comment type="similarity">
    <text evidence="8">Belongs to the PpiD chaperone family.</text>
</comment>
<dbReference type="PROSITE" id="PS50198">
    <property type="entry name" value="PPIC_PPIASE_2"/>
    <property type="match status" value="1"/>
</dbReference>
<dbReference type="Pfam" id="PF13624">
    <property type="entry name" value="SurA_N_3"/>
    <property type="match status" value="1"/>
</dbReference>
<dbReference type="InterPro" id="IPR052029">
    <property type="entry name" value="PpiD_chaperone"/>
</dbReference>
<dbReference type="Gene3D" id="3.10.50.40">
    <property type="match status" value="1"/>
</dbReference>
<dbReference type="PANTHER" id="PTHR47529">
    <property type="entry name" value="PEPTIDYL-PROLYL CIS-TRANS ISOMERASE D"/>
    <property type="match status" value="1"/>
</dbReference>
<organism evidence="14 15">
    <name type="scientific">Oleispira antarctica</name>
    <dbReference type="NCBI Taxonomy" id="188908"/>
    <lineage>
        <taxon>Bacteria</taxon>
        <taxon>Pseudomonadati</taxon>
        <taxon>Pseudomonadota</taxon>
        <taxon>Gammaproteobacteria</taxon>
        <taxon>Oceanospirillales</taxon>
        <taxon>Oceanospirillaceae</taxon>
        <taxon>Oleispira</taxon>
    </lineage>
</organism>
<protein>
    <recommendedName>
        <fullName evidence="9">Periplasmic chaperone PpiD</fullName>
    </recommendedName>
    <alternativeName>
        <fullName evidence="10">Periplasmic folding chaperone</fullName>
    </alternativeName>
</protein>
<evidence type="ECO:0000313" key="15">
    <source>
        <dbReference type="Proteomes" id="UP000227088"/>
    </source>
</evidence>
<reference evidence="15" key="1">
    <citation type="journal article" date="2017" name="Proc. Natl. Acad. Sci. U.S.A.">
        <title>Simulation of Deepwater Horizon oil plume reveals substrate specialization within a complex community of hydrocarbon degraders.</title>
        <authorList>
            <person name="Hu P."/>
            <person name="Dubinsky E.A."/>
            <person name="Probst A.J."/>
            <person name="Wang J."/>
            <person name="Sieber C.M.K."/>
            <person name="Tom L.M."/>
            <person name="Gardinali P."/>
            <person name="Banfield J.F."/>
            <person name="Atlas R.M."/>
            <person name="Andersen G.L."/>
        </authorList>
    </citation>
    <scope>NUCLEOTIDE SEQUENCE [LARGE SCALE GENOMIC DNA]</scope>
</reference>
<dbReference type="GO" id="GO:0005886">
    <property type="term" value="C:plasma membrane"/>
    <property type="evidence" value="ECO:0007669"/>
    <property type="project" value="UniProtKB-SubCell"/>
</dbReference>
<dbReference type="PROSITE" id="PS01096">
    <property type="entry name" value="PPIC_PPIASE_1"/>
    <property type="match status" value="1"/>
</dbReference>
<proteinExistence type="inferred from homology"/>
<keyword evidence="11" id="KW-0697">Rotamase</keyword>
<dbReference type="InterPro" id="IPR000297">
    <property type="entry name" value="PPIase_PpiC"/>
</dbReference>
<keyword evidence="11" id="KW-0413">Isomerase</keyword>
<dbReference type="PANTHER" id="PTHR47529:SF1">
    <property type="entry name" value="PERIPLASMIC CHAPERONE PPID"/>
    <property type="match status" value="1"/>
</dbReference>
<keyword evidence="5 12" id="KW-1133">Transmembrane helix</keyword>
<dbReference type="AlphaFoldDB" id="A0A1Y5HY32"/>
<feature type="transmembrane region" description="Helical" evidence="12">
    <location>
        <begin position="12"/>
        <end position="30"/>
    </location>
</feature>
<evidence type="ECO:0000313" key="14">
    <source>
        <dbReference type="EMBL" id="OUS40824.1"/>
    </source>
</evidence>
<keyword evidence="6 12" id="KW-0472">Membrane</keyword>
<dbReference type="InterPro" id="IPR023058">
    <property type="entry name" value="PPIase_PpiC_CS"/>
</dbReference>
<dbReference type="InterPro" id="IPR027304">
    <property type="entry name" value="Trigger_fact/SurA_dom_sf"/>
</dbReference>
<evidence type="ECO:0000256" key="5">
    <source>
        <dbReference type="ARBA" id="ARBA00022989"/>
    </source>
</evidence>
<dbReference type="Pfam" id="PF13616">
    <property type="entry name" value="Rotamase_3"/>
    <property type="match status" value="1"/>
</dbReference>
<sequence>MLQNIRDNSQGIIAKVIIGFIIITFSLFGIESIVALGSSDSAPATVNGLAIEEVEILRLVEMQKNRFRQQFGDQYDESLFNDGFLRQSALEQLIEQKVAVTQAKNLGGYVSTQSVDKAILAAPEFQQDGEFSSDRFRMVLRRSAMTPLGYREVLANQALISQVQLGTGLSDTALPFEVERQTALENEVREFEYITFNTEELKQGIEVSEKEIADYYAANNARFMTEEKVSVSYVVLSKSDIDADVDVTEDELNQAYDEYVAQQFEHEERQASHVLIEITDERNAQQAKALAEEIVAKASAGENFADLAKANSDDIGSKNVGGDLGFNTRGGFVTEFDDALFTMTEGEVSAPVETEFGFHVIKLQAIRSPELVSLADKTEEIKAELKASQIEGLFAEQAEALAAEAFENDSIEDLVENSNLGLKAQVTDLFTRSLGNGIALNDRIRAAAFDEKVLAERELSEVIEISADQIVVVGLKQHKDPEVKALAAVEKNIEVQLLADKAISLASDQASALAANIKAGESVDADWKTVAVTIAETVEAPAELTKAVFALVKDSGEVATIKVAEGHAVARLVAVKGAVAEVSVEDNARISQAKANESFYVYRQWAKANSDIERSGS</sequence>
<evidence type="ECO:0000256" key="11">
    <source>
        <dbReference type="PROSITE-ProRule" id="PRU00278"/>
    </source>
</evidence>
<keyword evidence="7" id="KW-0143">Chaperone</keyword>
<evidence type="ECO:0000256" key="7">
    <source>
        <dbReference type="ARBA" id="ARBA00023186"/>
    </source>
</evidence>
<dbReference type="Proteomes" id="UP000227088">
    <property type="component" value="Unassembled WGS sequence"/>
</dbReference>
<evidence type="ECO:0000256" key="12">
    <source>
        <dbReference type="SAM" id="Phobius"/>
    </source>
</evidence>
<keyword evidence="4 12" id="KW-0812">Transmembrane</keyword>
<accession>A0A1Y5HY32</accession>
<name>A0A1Y5HY32_OLEAN</name>
<evidence type="ECO:0000256" key="6">
    <source>
        <dbReference type="ARBA" id="ARBA00023136"/>
    </source>
</evidence>
<comment type="subcellular location">
    <subcellularLocation>
        <location evidence="1">Cell inner membrane</location>
        <topology evidence="1">Single-pass type II membrane protein</topology>
        <orientation evidence="1">Periplasmic side</orientation>
    </subcellularLocation>
</comment>
<gene>
    <name evidence="14" type="ORF">A9R00_04065</name>
</gene>
<dbReference type="Gene3D" id="1.10.4030.10">
    <property type="entry name" value="Porin chaperone SurA, peptide-binding domain"/>
    <property type="match status" value="1"/>
</dbReference>
<dbReference type="SUPFAM" id="SSF109998">
    <property type="entry name" value="Triger factor/SurA peptide-binding domain-like"/>
    <property type="match status" value="1"/>
</dbReference>
<keyword evidence="2" id="KW-1003">Cell membrane</keyword>
<dbReference type="InterPro" id="IPR046357">
    <property type="entry name" value="PPIase_dom_sf"/>
</dbReference>
<evidence type="ECO:0000256" key="3">
    <source>
        <dbReference type="ARBA" id="ARBA00022519"/>
    </source>
</evidence>
<dbReference type="EMBL" id="MABE01000238">
    <property type="protein sequence ID" value="OUS40824.1"/>
    <property type="molecule type" value="Genomic_DNA"/>
</dbReference>
<evidence type="ECO:0000256" key="8">
    <source>
        <dbReference type="ARBA" id="ARBA00038408"/>
    </source>
</evidence>
<evidence type="ECO:0000256" key="9">
    <source>
        <dbReference type="ARBA" id="ARBA00040743"/>
    </source>
</evidence>
<evidence type="ECO:0000256" key="4">
    <source>
        <dbReference type="ARBA" id="ARBA00022692"/>
    </source>
</evidence>
<evidence type="ECO:0000256" key="1">
    <source>
        <dbReference type="ARBA" id="ARBA00004382"/>
    </source>
</evidence>
<evidence type="ECO:0000259" key="13">
    <source>
        <dbReference type="PROSITE" id="PS50198"/>
    </source>
</evidence>
<keyword evidence="3" id="KW-0997">Cell inner membrane</keyword>
<comment type="caution">
    <text evidence="14">The sequence shown here is derived from an EMBL/GenBank/DDBJ whole genome shotgun (WGS) entry which is preliminary data.</text>
</comment>
<feature type="domain" description="PpiC" evidence="13">
    <location>
        <begin position="266"/>
        <end position="365"/>
    </location>
</feature>
<evidence type="ECO:0000256" key="2">
    <source>
        <dbReference type="ARBA" id="ARBA00022475"/>
    </source>
</evidence>
<dbReference type="SUPFAM" id="SSF54534">
    <property type="entry name" value="FKBP-like"/>
    <property type="match status" value="1"/>
</dbReference>
<dbReference type="GO" id="GO:0003755">
    <property type="term" value="F:peptidyl-prolyl cis-trans isomerase activity"/>
    <property type="evidence" value="ECO:0007669"/>
    <property type="project" value="UniProtKB-KW"/>
</dbReference>